<name>A0A1T4T7G2_9HYPH</name>
<protein>
    <submittedName>
        <fullName evidence="1">TIGR02301 family protein</fullName>
    </submittedName>
</protein>
<proteinExistence type="predicted"/>
<dbReference type="InterPro" id="IPR012645">
    <property type="entry name" value="CHP02301"/>
</dbReference>
<evidence type="ECO:0000313" key="1">
    <source>
        <dbReference type="EMBL" id="SKA36118.1"/>
    </source>
</evidence>
<evidence type="ECO:0000313" key="2">
    <source>
        <dbReference type="Proteomes" id="UP000190135"/>
    </source>
</evidence>
<reference evidence="1 2" key="1">
    <citation type="submission" date="2017-02" db="EMBL/GenBank/DDBJ databases">
        <authorList>
            <person name="Peterson S.W."/>
        </authorList>
    </citation>
    <scope>NUCLEOTIDE SEQUENCE [LARGE SCALE GENOMIC DNA]</scope>
    <source>
        <strain evidence="1 2">USBA 369</strain>
    </source>
</reference>
<dbReference type="NCBIfam" id="TIGR02301">
    <property type="entry name" value="TIGR02301 family protein"/>
    <property type="match status" value="1"/>
</dbReference>
<dbReference type="AlphaFoldDB" id="A0A1T4T7G2"/>
<dbReference type="EMBL" id="FUXL01000020">
    <property type="protein sequence ID" value="SKA36118.1"/>
    <property type="molecule type" value="Genomic_DNA"/>
</dbReference>
<dbReference type="Proteomes" id="UP000190135">
    <property type="component" value="Unassembled WGS sequence"/>
</dbReference>
<sequence length="96" mass="10686">MAPLARLSAILGSVHFLRTLCGDPNARLYRDKMTELLAAQKASEADRRILVASFNSGYRAFESTYRVCTPAARLAVERYQKEGSSLSREISARYGN</sequence>
<dbReference type="STRING" id="1365950.SAMN05428963_12035"/>
<accession>A0A1T4T7G2</accession>
<gene>
    <name evidence="1" type="ORF">SAMN05428963_12035</name>
</gene>
<dbReference type="Pfam" id="PF09539">
    <property type="entry name" value="DUF2385"/>
    <property type="match status" value="1"/>
</dbReference>
<keyword evidence="2" id="KW-1185">Reference proteome</keyword>
<organism evidence="1 2">
    <name type="scientific">Consotaella salsifontis</name>
    <dbReference type="NCBI Taxonomy" id="1365950"/>
    <lineage>
        <taxon>Bacteria</taxon>
        <taxon>Pseudomonadati</taxon>
        <taxon>Pseudomonadota</taxon>
        <taxon>Alphaproteobacteria</taxon>
        <taxon>Hyphomicrobiales</taxon>
        <taxon>Aurantimonadaceae</taxon>
        <taxon>Consotaella</taxon>
    </lineage>
</organism>